<keyword evidence="1" id="KW-0472">Membrane</keyword>
<dbReference type="PROSITE" id="PS51257">
    <property type="entry name" value="PROKAR_LIPOPROTEIN"/>
    <property type="match status" value="1"/>
</dbReference>
<accession>A0A4V3C4M7</accession>
<sequence>MMHKKFWIKKIIGFTIIAIACLAALAWVVMLLWNGVLAEVVQVSTVTYWQALGLLVLSKILFGGFRGKGGDYKKKWKEKMEQKLAGLSEEEREKIKEEWRNRCNMWKRNSVNNDTPSQ</sequence>
<evidence type="ECO:0000313" key="3">
    <source>
        <dbReference type="Proteomes" id="UP000295741"/>
    </source>
</evidence>
<comment type="caution">
    <text evidence="2">The sequence shown here is derived from an EMBL/GenBank/DDBJ whole genome shotgun (WGS) entry which is preliminary data.</text>
</comment>
<reference evidence="2 3" key="1">
    <citation type="submission" date="2019-03" db="EMBL/GenBank/DDBJ databases">
        <title>Genomic Encyclopedia of Archaeal and Bacterial Type Strains, Phase II (KMG-II): from individual species to whole genera.</title>
        <authorList>
            <person name="Goeker M."/>
        </authorList>
    </citation>
    <scope>NUCLEOTIDE SEQUENCE [LARGE SCALE GENOMIC DNA]</scope>
    <source>
        <strain evidence="2 3">DSM 28323</strain>
    </source>
</reference>
<evidence type="ECO:0000256" key="1">
    <source>
        <dbReference type="SAM" id="Phobius"/>
    </source>
</evidence>
<name>A0A4V3C4M7_9BACT</name>
<feature type="transmembrane region" description="Helical" evidence="1">
    <location>
        <begin position="48"/>
        <end position="65"/>
    </location>
</feature>
<dbReference type="RefSeq" id="WP_133474533.1">
    <property type="nucleotide sequence ID" value="NZ_SNWP01000011.1"/>
</dbReference>
<evidence type="ECO:0000313" key="2">
    <source>
        <dbReference type="EMBL" id="TDO26648.1"/>
    </source>
</evidence>
<dbReference type="AlphaFoldDB" id="A0A4V3C4M7"/>
<keyword evidence="3" id="KW-1185">Reference proteome</keyword>
<organism evidence="2 3">
    <name type="scientific">Sediminibacterium goheungense</name>
    <dbReference type="NCBI Taxonomy" id="1086393"/>
    <lineage>
        <taxon>Bacteria</taxon>
        <taxon>Pseudomonadati</taxon>
        <taxon>Bacteroidota</taxon>
        <taxon>Chitinophagia</taxon>
        <taxon>Chitinophagales</taxon>
        <taxon>Chitinophagaceae</taxon>
        <taxon>Sediminibacterium</taxon>
    </lineage>
</organism>
<keyword evidence="1" id="KW-1133">Transmembrane helix</keyword>
<dbReference type="Proteomes" id="UP000295741">
    <property type="component" value="Unassembled WGS sequence"/>
</dbReference>
<gene>
    <name evidence="2" type="ORF">BC659_1956</name>
</gene>
<dbReference type="OrthoDB" id="1099872at2"/>
<proteinExistence type="predicted"/>
<dbReference type="EMBL" id="SNWP01000011">
    <property type="protein sequence ID" value="TDO26648.1"/>
    <property type="molecule type" value="Genomic_DNA"/>
</dbReference>
<keyword evidence="1" id="KW-0812">Transmembrane</keyword>
<protein>
    <submittedName>
        <fullName evidence="2">Uncharacterized protein</fullName>
    </submittedName>
</protein>